<dbReference type="EMBL" id="JARJCW010000020">
    <property type="protein sequence ID" value="KAJ7214083.1"/>
    <property type="molecule type" value="Genomic_DNA"/>
</dbReference>
<feature type="region of interest" description="Disordered" evidence="1">
    <location>
        <begin position="296"/>
        <end position="317"/>
    </location>
</feature>
<gene>
    <name evidence="2" type="ORF">GGX14DRAFT_618314</name>
</gene>
<sequence>MSPATATAVTECSPRRTPLRRRSCRHCRPPPVCKSPPLAVAGHALVTDFWRGSSAIEGALHARLGCRAAASAVAIVPANRAPVATRICTRATLLCSAFPSSPPLFTVAHGLCINASPPCTTRLPRATTDTISRRPRAVALFGCASIRTFLVTLGVDLMRHWKQDSMNLSRVPFDHNYSHVAQLKWTMDNFLLTYDPLCTRIKLIASLPHARCHPALRLSRALYVVPRRFPLPLEQRNNEATLRCTRKPRAKLRHRMIVYCARCTDLVCTAAAEAVSALPAGRCIVRVLQTHEAAPAARTDDAHPWGEEKQPCNSKMW</sequence>
<organism evidence="2 3">
    <name type="scientific">Mycena pura</name>
    <dbReference type="NCBI Taxonomy" id="153505"/>
    <lineage>
        <taxon>Eukaryota</taxon>
        <taxon>Fungi</taxon>
        <taxon>Dikarya</taxon>
        <taxon>Basidiomycota</taxon>
        <taxon>Agaricomycotina</taxon>
        <taxon>Agaricomycetes</taxon>
        <taxon>Agaricomycetidae</taxon>
        <taxon>Agaricales</taxon>
        <taxon>Marasmiineae</taxon>
        <taxon>Mycenaceae</taxon>
        <taxon>Mycena</taxon>
    </lineage>
</organism>
<evidence type="ECO:0000313" key="3">
    <source>
        <dbReference type="Proteomes" id="UP001219525"/>
    </source>
</evidence>
<accession>A0AAD6VIV2</accession>
<keyword evidence="3" id="KW-1185">Reference proteome</keyword>
<protein>
    <submittedName>
        <fullName evidence="2">Uncharacterized protein</fullName>
    </submittedName>
</protein>
<dbReference type="Proteomes" id="UP001219525">
    <property type="component" value="Unassembled WGS sequence"/>
</dbReference>
<reference evidence="2" key="1">
    <citation type="submission" date="2023-03" db="EMBL/GenBank/DDBJ databases">
        <title>Massive genome expansion in bonnet fungi (Mycena s.s.) driven by repeated elements and novel gene families across ecological guilds.</title>
        <authorList>
            <consortium name="Lawrence Berkeley National Laboratory"/>
            <person name="Harder C.B."/>
            <person name="Miyauchi S."/>
            <person name="Viragh M."/>
            <person name="Kuo A."/>
            <person name="Thoen E."/>
            <person name="Andreopoulos B."/>
            <person name="Lu D."/>
            <person name="Skrede I."/>
            <person name="Drula E."/>
            <person name="Henrissat B."/>
            <person name="Morin E."/>
            <person name="Kohler A."/>
            <person name="Barry K."/>
            <person name="LaButti K."/>
            <person name="Morin E."/>
            <person name="Salamov A."/>
            <person name="Lipzen A."/>
            <person name="Mereny Z."/>
            <person name="Hegedus B."/>
            <person name="Baldrian P."/>
            <person name="Stursova M."/>
            <person name="Weitz H."/>
            <person name="Taylor A."/>
            <person name="Grigoriev I.V."/>
            <person name="Nagy L.G."/>
            <person name="Martin F."/>
            <person name="Kauserud H."/>
        </authorList>
    </citation>
    <scope>NUCLEOTIDE SEQUENCE</scope>
    <source>
        <strain evidence="2">9144</strain>
    </source>
</reference>
<evidence type="ECO:0000313" key="2">
    <source>
        <dbReference type="EMBL" id="KAJ7214083.1"/>
    </source>
</evidence>
<proteinExistence type="predicted"/>
<comment type="caution">
    <text evidence="2">The sequence shown here is derived from an EMBL/GenBank/DDBJ whole genome shotgun (WGS) entry which is preliminary data.</text>
</comment>
<name>A0AAD6VIV2_9AGAR</name>
<feature type="compositionally biased region" description="Basic and acidic residues" evidence="1">
    <location>
        <begin position="298"/>
        <end position="310"/>
    </location>
</feature>
<evidence type="ECO:0000256" key="1">
    <source>
        <dbReference type="SAM" id="MobiDB-lite"/>
    </source>
</evidence>
<dbReference type="AlphaFoldDB" id="A0AAD6VIV2"/>